<protein>
    <submittedName>
        <fullName evidence="2">Uncharacterized protein</fullName>
    </submittedName>
</protein>
<keyword evidence="1" id="KW-1133">Transmembrane helix</keyword>
<sequence>MPTFVEFADRREALVAVVALLVLFGWALFAGRRGRRDLAELRSSARVAAPQTLYQLLAWTLASDGRTARLVVLLVVLLLLATFDDSLARVAEALFGAP</sequence>
<feature type="transmembrane region" description="Helical" evidence="1">
    <location>
        <begin position="13"/>
        <end position="31"/>
    </location>
</feature>
<reference evidence="2" key="1">
    <citation type="submission" date="2020-08" db="EMBL/GenBank/DDBJ databases">
        <title>A bifunctional nitrone conjugated secondary metabolite targeting the ribosome.</title>
        <authorList>
            <person name="Limbrick E.M."/>
            <person name="Graf M."/>
            <person name="Derewacz D.K."/>
            <person name="Nguyen F."/>
            <person name="Spraggins J.M."/>
            <person name="Wieland M."/>
            <person name="Ynigez-Gutierrez A.E."/>
            <person name="Reisman B.J."/>
            <person name="Zinshteyn B."/>
            <person name="McCulloch K."/>
            <person name="Iverson T.M."/>
            <person name="Green R."/>
            <person name="Wilson D.N."/>
            <person name="Bachmann B.O."/>
        </authorList>
    </citation>
    <scope>NUCLEOTIDE SEQUENCE</scope>
    <source>
        <strain evidence="2">Africana</strain>
    </source>
</reference>
<organism evidence="2">
    <name type="scientific">Micromonospora carbonacea</name>
    <dbReference type="NCBI Taxonomy" id="47853"/>
    <lineage>
        <taxon>Bacteria</taxon>
        <taxon>Bacillati</taxon>
        <taxon>Actinomycetota</taxon>
        <taxon>Actinomycetes</taxon>
        <taxon>Micromonosporales</taxon>
        <taxon>Micromonosporaceae</taxon>
        <taxon>Micromonospora</taxon>
    </lineage>
</organism>
<accession>A0A7D6C6V8</accession>
<evidence type="ECO:0000256" key="1">
    <source>
        <dbReference type="SAM" id="Phobius"/>
    </source>
</evidence>
<dbReference type="AlphaFoldDB" id="A0A7D6C6V8"/>
<keyword evidence="1" id="KW-0812">Transmembrane</keyword>
<keyword evidence="1" id="KW-0472">Membrane</keyword>
<proteinExistence type="predicted"/>
<name>A0A7D6C6V8_9ACTN</name>
<gene>
    <name evidence="2" type="ORF">HZU44_26160</name>
</gene>
<dbReference type="EMBL" id="CP058905">
    <property type="protein sequence ID" value="QLJ98167.1"/>
    <property type="molecule type" value="Genomic_DNA"/>
</dbReference>
<evidence type="ECO:0000313" key="2">
    <source>
        <dbReference type="EMBL" id="QLJ98167.1"/>
    </source>
</evidence>